<evidence type="ECO:0000256" key="4">
    <source>
        <dbReference type="ARBA" id="ARBA00023163"/>
    </source>
</evidence>
<dbReference type="Gene3D" id="3.40.190.10">
    <property type="entry name" value="Periplasmic binding protein-like II"/>
    <property type="match status" value="2"/>
</dbReference>
<reference evidence="7" key="1">
    <citation type="journal article" date="2019" name="Int. J. Syst. Evol. Microbiol.">
        <title>The Global Catalogue of Microorganisms (GCM) 10K type strain sequencing project: providing services to taxonomists for standard genome sequencing and annotation.</title>
        <authorList>
            <consortium name="The Broad Institute Genomics Platform"/>
            <consortium name="The Broad Institute Genome Sequencing Center for Infectious Disease"/>
            <person name="Wu L."/>
            <person name="Ma J."/>
        </authorList>
    </citation>
    <scope>NUCLEOTIDE SEQUENCE [LARGE SCALE GENOMIC DNA]</scope>
    <source>
        <strain evidence="7">JCM 14901</strain>
    </source>
</reference>
<dbReference type="InterPro" id="IPR036390">
    <property type="entry name" value="WH_DNA-bd_sf"/>
</dbReference>
<evidence type="ECO:0000259" key="5">
    <source>
        <dbReference type="PROSITE" id="PS50931"/>
    </source>
</evidence>
<comment type="similarity">
    <text evidence="1">Belongs to the LysR transcriptional regulatory family.</text>
</comment>
<dbReference type="Proteomes" id="UP001499933">
    <property type="component" value="Unassembled WGS sequence"/>
</dbReference>
<keyword evidence="3" id="KW-0238">DNA-binding</keyword>
<evidence type="ECO:0000256" key="2">
    <source>
        <dbReference type="ARBA" id="ARBA00023015"/>
    </source>
</evidence>
<dbReference type="Gene3D" id="1.10.10.10">
    <property type="entry name" value="Winged helix-like DNA-binding domain superfamily/Winged helix DNA-binding domain"/>
    <property type="match status" value="1"/>
</dbReference>
<dbReference type="InterPro" id="IPR000847">
    <property type="entry name" value="LysR_HTH_N"/>
</dbReference>
<evidence type="ECO:0000256" key="3">
    <source>
        <dbReference type="ARBA" id="ARBA00023125"/>
    </source>
</evidence>
<keyword evidence="7" id="KW-1185">Reference proteome</keyword>
<keyword evidence="4" id="KW-0804">Transcription</keyword>
<proteinExistence type="inferred from homology"/>
<protein>
    <submittedName>
        <fullName evidence="6">LysR family transcriptional regulator</fullName>
    </submittedName>
</protein>
<dbReference type="Pfam" id="PF00126">
    <property type="entry name" value="HTH_1"/>
    <property type="match status" value="1"/>
</dbReference>
<feature type="domain" description="HTH lysR-type" evidence="5">
    <location>
        <begin position="1"/>
        <end position="58"/>
    </location>
</feature>
<dbReference type="PROSITE" id="PS50931">
    <property type="entry name" value="HTH_LYSR"/>
    <property type="match status" value="1"/>
</dbReference>
<dbReference type="PANTHER" id="PTHR30346">
    <property type="entry name" value="TRANSCRIPTIONAL DUAL REGULATOR HCAR-RELATED"/>
    <property type="match status" value="1"/>
</dbReference>
<name>A0ABP5BYN9_9MICO</name>
<dbReference type="EMBL" id="BAAAOG010000002">
    <property type="protein sequence ID" value="GAA1953511.1"/>
    <property type="molecule type" value="Genomic_DNA"/>
</dbReference>
<dbReference type="PANTHER" id="PTHR30346:SF28">
    <property type="entry name" value="HTH-TYPE TRANSCRIPTIONAL REGULATOR CYNR"/>
    <property type="match status" value="1"/>
</dbReference>
<sequence>MEIRHLRHFLAVAETLNFSRAAEALRMSAPPLSRSIQQLEIEIGDALFVRGTRKVELTPLGHSLVPHASRILQNMEELNRDMRRRVRGHVEVNIGMRSVPPELTRALTEAVHHAEPESDVRLEPLDSLTQLEQIVSGKLSLGLVNQRLRDRRLEYLPVLREAPGIALPDQPRFADLSVVQPADLAGLRLLIQPGADPTAEALEPIVRSVREVVQVSSDIVGGLSAIISQGRSCCLTLANPTAPWHKYLAGDGVIVRPLALKSDSAITYLCWRVDRDRPDDLAPILQVARERFATPVDL</sequence>
<dbReference type="Pfam" id="PF03466">
    <property type="entry name" value="LysR_substrate"/>
    <property type="match status" value="1"/>
</dbReference>
<evidence type="ECO:0000256" key="1">
    <source>
        <dbReference type="ARBA" id="ARBA00009437"/>
    </source>
</evidence>
<keyword evidence="2" id="KW-0805">Transcription regulation</keyword>
<dbReference type="RefSeq" id="WP_344092793.1">
    <property type="nucleotide sequence ID" value="NZ_BAAAOG010000002.1"/>
</dbReference>
<evidence type="ECO:0000313" key="6">
    <source>
        <dbReference type="EMBL" id="GAA1953511.1"/>
    </source>
</evidence>
<gene>
    <name evidence="6" type="ORF">GCM10009776_14190</name>
</gene>
<dbReference type="SUPFAM" id="SSF53850">
    <property type="entry name" value="Periplasmic binding protein-like II"/>
    <property type="match status" value="1"/>
</dbReference>
<accession>A0ABP5BYN9</accession>
<evidence type="ECO:0000313" key="7">
    <source>
        <dbReference type="Proteomes" id="UP001499933"/>
    </source>
</evidence>
<dbReference type="InterPro" id="IPR036388">
    <property type="entry name" value="WH-like_DNA-bd_sf"/>
</dbReference>
<organism evidence="6 7">
    <name type="scientific">Microbacterium deminutum</name>
    <dbReference type="NCBI Taxonomy" id="344164"/>
    <lineage>
        <taxon>Bacteria</taxon>
        <taxon>Bacillati</taxon>
        <taxon>Actinomycetota</taxon>
        <taxon>Actinomycetes</taxon>
        <taxon>Micrococcales</taxon>
        <taxon>Microbacteriaceae</taxon>
        <taxon>Microbacterium</taxon>
    </lineage>
</organism>
<dbReference type="SUPFAM" id="SSF46785">
    <property type="entry name" value="Winged helix' DNA-binding domain"/>
    <property type="match status" value="1"/>
</dbReference>
<comment type="caution">
    <text evidence="6">The sequence shown here is derived from an EMBL/GenBank/DDBJ whole genome shotgun (WGS) entry which is preliminary data.</text>
</comment>
<dbReference type="InterPro" id="IPR005119">
    <property type="entry name" value="LysR_subst-bd"/>
</dbReference>
<dbReference type="PRINTS" id="PR00039">
    <property type="entry name" value="HTHLYSR"/>
</dbReference>